<dbReference type="InterPro" id="IPR004358">
    <property type="entry name" value="Sig_transdc_His_kin-like_C"/>
</dbReference>
<dbReference type="Gene3D" id="1.10.287.130">
    <property type="match status" value="1"/>
</dbReference>
<feature type="domain" description="Response regulatory" evidence="20">
    <location>
        <begin position="798"/>
        <end position="916"/>
    </location>
</feature>
<evidence type="ECO:0000259" key="19">
    <source>
        <dbReference type="PROSITE" id="PS50109"/>
    </source>
</evidence>
<feature type="domain" description="HPt" evidence="22">
    <location>
        <begin position="952"/>
        <end position="1049"/>
    </location>
</feature>
<dbReference type="InterPro" id="IPR036097">
    <property type="entry name" value="HisK_dim/P_sf"/>
</dbReference>
<feature type="domain" description="Response regulatory" evidence="20">
    <location>
        <begin position="652"/>
        <end position="771"/>
    </location>
</feature>
<feature type="transmembrane region" description="Helical" evidence="18">
    <location>
        <begin position="14"/>
        <end position="34"/>
    </location>
</feature>
<organism evidence="23 24">
    <name type="scientific">Desulfuromusa kysingii</name>
    <dbReference type="NCBI Taxonomy" id="37625"/>
    <lineage>
        <taxon>Bacteria</taxon>
        <taxon>Pseudomonadati</taxon>
        <taxon>Thermodesulfobacteriota</taxon>
        <taxon>Desulfuromonadia</taxon>
        <taxon>Desulfuromonadales</taxon>
        <taxon>Geopsychrobacteraceae</taxon>
        <taxon>Desulfuromusa</taxon>
    </lineage>
</organism>
<evidence type="ECO:0000256" key="3">
    <source>
        <dbReference type="ARBA" id="ARBA00012438"/>
    </source>
</evidence>
<dbReference type="Pfam" id="PF00072">
    <property type="entry name" value="Response_reg"/>
    <property type="match status" value="2"/>
</dbReference>
<evidence type="ECO:0000256" key="11">
    <source>
        <dbReference type="ARBA" id="ARBA00022989"/>
    </source>
</evidence>
<evidence type="ECO:0000256" key="4">
    <source>
        <dbReference type="ARBA" id="ARBA00022475"/>
    </source>
</evidence>
<evidence type="ECO:0000256" key="17">
    <source>
        <dbReference type="PROSITE-ProRule" id="PRU00169"/>
    </source>
</evidence>
<dbReference type="InterPro" id="IPR005467">
    <property type="entry name" value="His_kinase_dom"/>
</dbReference>
<dbReference type="Gene3D" id="6.10.340.10">
    <property type="match status" value="1"/>
</dbReference>
<evidence type="ECO:0000259" key="22">
    <source>
        <dbReference type="PROSITE" id="PS50894"/>
    </source>
</evidence>
<keyword evidence="8" id="KW-0547">Nucleotide-binding</keyword>
<accession>A0A1H3ZW07</accession>
<dbReference type="PRINTS" id="PR00344">
    <property type="entry name" value="BCTRLSENSOR"/>
</dbReference>
<dbReference type="Proteomes" id="UP000199409">
    <property type="component" value="Unassembled WGS sequence"/>
</dbReference>
<dbReference type="EMBL" id="FNQN01000004">
    <property type="protein sequence ID" value="SEA27838.1"/>
    <property type="molecule type" value="Genomic_DNA"/>
</dbReference>
<keyword evidence="13 18" id="KW-0472">Membrane</keyword>
<dbReference type="CDD" id="cd17546">
    <property type="entry name" value="REC_hyHK_CKI1_RcsC-like"/>
    <property type="match status" value="1"/>
</dbReference>
<dbReference type="PROSITE" id="PS50110">
    <property type="entry name" value="RESPONSE_REGULATORY"/>
    <property type="match status" value="2"/>
</dbReference>
<feature type="transmembrane region" description="Helical" evidence="18">
    <location>
        <begin position="284"/>
        <end position="306"/>
    </location>
</feature>
<evidence type="ECO:0000313" key="23">
    <source>
        <dbReference type="EMBL" id="SEA27838.1"/>
    </source>
</evidence>
<evidence type="ECO:0000256" key="13">
    <source>
        <dbReference type="ARBA" id="ARBA00023136"/>
    </source>
</evidence>
<evidence type="ECO:0000256" key="16">
    <source>
        <dbReference type="PROSITE-ProRule" id="PRU00110"/>
    </source>
</evidence>
<evidence type="ECO:0000256" key="7">
    <source>
        <dbReference type="ARBA" id="ARBA00022692"/>
    </source>
</evidence>
<feature type="domain" description="HAMP" evidence="21">
    <location>
        <begin position="344"/>
        <end position="375"/>
    </location>
</feature>
<dbReference type="SUPFAM" id="SSF47226">
    <property type="entry name" value="Histidine-containing phosphotransfer domain, HPT domain"/>
    <property type="match status" value="1"/>
</dbReference>
<comment type="catalytic activity">
    <reaction evidence="1">
        <text>ATP + protein L-histidine = ADP + protein N-phospho-L-histidine.</text>
        <dbReference type="EC" id="2.7.13.3"/>
    </reaction>
</comment>
<reference evidence="23 24" key="1">
    <citation type="submission" date="2016-10" db="EMBL/GenBank/DDBJ databases">
        <authorList>
            <person name="de Groot N.N."/>
        </authorList>
    </citation>
    <scope>NUCLEOTIDE SEQUENCE [LARGE SCALE GENOMIC DNA]</scope>
    <source>
        <strain evidence="23 24">DSM 7343</strain>
    </source>
</reference>
<gene>
    <name evidence="23" type="ORF">SAMN05660420_01699</name>
</gene>
<dbReference type="Gene3D" id="3.30.565.10">
    <property type="entry name" value="Histidine kinase-like ATPase, C-terminal domain"/>
    <property type="match status" value="1"/>
</dbReference>
<dbReference type="InterPro" id="IPR036890">
    <property type="entry name" value="HATPase_C_sf"/>
</dbReference>
<dbReference type="Pfam" id="PF01627">
    <property type="entry name" value="Hpt"/>
    <property type="match status" value="1"/>
</dbReference>
<dbReference type="FunFam" id="3.30.565.10:FF:000010">
    <property type="entry name" value="Sensor histidine kinase RcsC"/>
    <property type="match status" value="1"/>
</dbReference>
<evidence type="ECO:0000313" key="24">
    <source>
        <dbReference type="Proteomes" id="UP000199409"/>
    </source>
</evidence>
<evidence type="ECO:0000259" key="20">
    <source>
        <dbReference type="PROSITE" id="PS50110"/>
    </source>
</evidence>
<dbReference type="Pfam" id="PF00512">
    <property type="entry name" value="HisKA"/>
    <property type="match status" value="1"/>
</dbReference>
<evidence type="ECO:0000256" key="14">
    <source>
        <dbReference type="ARBA" id="ARBA00064003"/>
    </source>
</evidence>
<dbReference type="InterPro" id="IPR003594">
    <property type="entry name" value="HATPase_dom"/>
</dbReference>
<evidence type="ECO:0000256" key="2">
    <source>
        <dbReference type="ARBA" id="ARBA00004651"/>
    </source>
</evidence>
<dbReference type="SUPFAM" id="SSF55874">
    <property type="entry name" value="ATPase domain of HSP90 chaperone/DNA topoisomerase II/histidine kinase"/>
    <property type="match status" value="1"/>
</dbReference>
<dbReference type="CDD" id="cd16922">
    <property type="entry name" value="HATPase_EvgS-ArcB-TorS-like"/>
    <property type="match status" value="1"/>
</dbReference>
<dbReference type="Pfam" id="PF02518">
    <property type="entry name" value="HATPase_c"/>
    <property type="match status" value="1"/>
</dbReference>
<keyword evidence="5 17" id="KW-0597">Phosphoprotein</keyword>
<dbReference type="Gene3D" id="3.40.50.2300">
    <property type="match status" value="2"/>
</dbReference>
<dbReference type="SMART" id="SM00387">
    <property type="entry name" value="HATPase_c"/>
    <property type="match status" value="1"/>
</dbReference>
<dbReference type="InterPro" id="IPR003661">
    <property type="entry name" value="HisK_dim/P_dom"/>
</dbReference>
<evidence type="ECO:0000256" key="10">
    <source>
        <dbReference type="ARBA" id="ARBA00022840"/>
    </source>
</evidence>
<keyword evidence="11 18" id="KW-1133">Transmembrane helix</keyword>
<feature type="domain" description="Histidine kinase" evidence="19">
    <location>
        <begin position="414"/>
        <end position="635"/>
    </location>
</feature>
<keyword evidence="6" id="KW-0808">Transferase</keyword>
<dbReference type="SUPFAM" id="SSF52172">
    <property type="entry name" value="CheY-like"/>
    <property type="match status" value="2"/>
</dbReference>
<evidence type="ECO:0000259" key="21">
    <source>
        <dbReference type="PROSITE" id="PS50885"/>
    </source>
</evidence>
<keyword evidence="10" id="KW-0067">ATP-binding</keyword>
<evidence type="ECO:0000256" key="5">
    <source>
        <dbReference type="ARBA" id="ARBA00022553"/>
    </source>
</evidence>
<dbReference type="GO" id="GO:0000155">
    <property type="term" value="F:phosphorelay sensor kinase activity"/>
    <property type="evidence" value="ECO:0007669"/>
    <property type="project" value="InterPro"/>
</dbReference>
<name>A0A1H3ZW07_9BACT</name>
<sequence length="1053" mass="119782">MNIRKLLSPLNKRIILQVFVATLPFLIMGLAVSFKTFDKNFKLIDEISANIRTTINQDIKNLEQQLYHVTEQNNSYMAQLISSDTEKETEAIRDTLKQKAYEIRGAAFFLASSLSERLVQDPSFPPGTTPEQIIARLKQILHQSALKVIYWDGIQPLDQLVPNNTVSADFYHYAKDAQQRFQSDWFEDRLKNKDVVVSLIPFQGKKPATGLFIVFFDLSEAYSYFDRAMRTGLSPAAVKQQEKRFLDAKKQQDQFFQQRALQTQFIHGKVDQRNKTIQQFQNNMVMFTVVNLIALITTAIFLFWYLGTRKITLLNNWLKKTSLAIHKLQDTDLSSGQLEPNFSLDYRFNDHSSNEIGELSRNINFMLETLQETSVSKNSLLREINEKDLIAEELKQSRSAAVQANRMKSEFIANMSHEIRTPLNGVIGMAQLLSELRMTTDQERICQTLQVEADSLLRIINEILDLSKIEAGKMDFELIPFNPRTVIEQVTENLALRIPQKGLEAFSYIPPELPQTLIGDPGRLQQILTNLGNNALKFTSKGQIFIFAEQVQHTKEQTIIKFSVQDTGIGIAAEKRQLIFESFTQADGSTTRKYGGTGLGTTIAKQLVELMGGEIGLNSELGKGSTFWFTIPFNRAPENKSKQPDIDLKGKKVLVIDDNSTSRLILDRYLESYGCEVQLSSDAAVSLAHLSLHSNVDLILTDYNMPDLNGQQFVENLRSSTEQLFKQLPIIMLSSHHTANYLETSQCLEIQGLLRKPVRKDDLRRLLQSVFNLLNESERPKAVNVPLKNSTMKRAGKMILLAEDYPTNQQIALRYLINAGYKVDIAENGQQAVTAVQQRHYDLILMDIQMPEMDGHEATKLIRALESSTGQRTPILAMTAHASTGYRDKCLASAMDDYISKPIRKESFIQKIDQWLFGETDVSADLCVNKRTPQEDFSVFNYGKALQAFLEDQDFLQEVIDGFVANLEHQLPIIEQAIKDEDLTMIWMEAHSIKGGSYNLCATRIAQTAAMLEKAGRHEDLIECKTCFLELKNDVQNFKQYISMNKTSWQREV</sequence>
<dbReference type="InterPro" id="IPR003660">
    <property type="entry name" value="HAMP_dom"/>
</dbReference>
<dbReference type="EC" id="2.7.13.3" evidence="3"/>
<dbReference type="Gene3D" id="1.20.120.160">
    <property type="entry name" value="HPT domain"/>
    <property type="match status" value="1"/>
</dbReference>
<dbReference type="InterPro" id="IPR036641">
    <property type="entry name" value="HPT_dom_sf"/>
</dbReference>
<dbReference type="GO" id="GO:0005886">
    <property type="term" value="C:plasma membrane"/>
    <property type="evidence" value="ECO:0007669"/>
    <property type="project" value="UniProtKB-SubCell"/>
</dbReference>
<protein>
    <recommendedName>
        <fullName evidence="15">Sensory/regulatory protein RpfC</fullName>
        <ecNumber evidence="3">2.7.13.3</ecNumber>
    </recommendedName>
</protein>
<dbReference type="GO" id="GO:0005524">
    <property type="term" value="F:ATP binding"/>
    <property type="evidence" value="ECO:0007669"/>
    <property type="project" value="UniProtKB-KW"/>
</dbReference>
<dbReference type="OrthoDB" id="5378360at2"/>
<evidence type="ECO:0000256" key="15">
    <source>
        <dbReference type="ARBA" id="ARBA00068150"/>
    </source>
</evidence>
<dbReference type="PANTHER" id="PTHR45339">
    <property type="entry name" value="HYBRID SIGNAL TRANSDUCTION HISTIDINE KINASE J"/>
    <property type="match status" value="1"/>
</dbReference>
<evidence type="ECO:0000256" key="12">
    <source>
        <dbReference type="ARBA" id="ARBA00023012"/>
    </source>
</evidence>
<dbReference type="InterPro" id="IPR001789">
    <property type="entry name" value="Sig_transdc_resp-reg_receiver"/>
</dbReference>
<dbReference type="SMART" id="SM00388">
    <property type="entry name" value="HisKA"/>
    <property type="match status" value="1"/>
</dbReference>
<dbReference type="CDD" id="cd00082">
    <property type="entry name" value="HisKA"/>
    <property type="match status" value="1"/>
</dbReference>
<dbReference type="PROSITE" id="PS50109">
    <property type="entry name" value="HIS_KIN"/>
    <property type="match status" value="1"/>
</dbReference>
<evidence type="ECO:0000256" key="8">
    <source>
        <dbReference type="ARBA" id="ARBA00022741"/>
    </source>
</evidence>
<feature type="modified residue" description="4-aspartylphosphate" evidence="17">
    <location>
        <position position="702"/>
    </location>
</feature>
<keyword evidence="7 18" id="KW-0812">Transmembrane</keyword>
<keyword evidence="9 23" id="KW-0418">Kinase</keyword>
<proteinExistence type="predicted"/>
<dbReference type="CDD" id="cd06225">
    <property type="entry name" value="HAMP"/>
    <property type="match status" value="1"/>
</dbReference>
<dbReference type="RefSeq" id="WP_092346744.1">
    <property type="nucleotide sequence ID" value="NZ_FNQN01000004.1"/>
</dbReference>
<comment type="subcellular location">
    <subcellularLocation>
        <location evidence="2">Cell membrane</location>
        <topology evidence="2">Multi-pass membrane protein</topology>
    </subcellularLocation>
</comment>
<evidence type="ECO:0000256" key="18">
    <source>
        <dbReference type="SAM" id="Phobius"/>
    </source>
</evidence>
<comment type="subunit">
    <text evidence="14">At low DSF concentrations, interacts with RpfF.</text>
</comment>
<keyword evidence="4" id="KW-1003">Cell membrane</keyword>
<dbReference type="STRING" id="37625.SAMN05660420_01699"/>
<dbReference type="FunFam" id="1.10.287.130:FF:000002">
    <property type="entry name" value="Two-component osmosensing histidine kinase"/>
    <property type="match status" value="1"/>
</dbReference>
<evidence type="ECO:0000256" key="6">
    <source>
        <dbReference type="ARBA" id="ARBA00022679"/>
    </source>
</evidence>
<feature type="modified residue" description="Phosphohistidine" evidence="16">
    <location>
        <position position="991"/>
    </location>
</feature>
<dbReference type="InterPro" id="IPR011006">
    <property type="entry name" value="CheY-like_superfamily"/>
</dbReference>
<dbReference type="PROSITE" id="PS50894">
    <property type="entry name" value="HPT"/>
    <property type="match status" value="1"/>
</dbReference>
<keyword evidence="24" id="KW-1185">Reference proteome</keyword>
<dbReference type="PANTHER" id="PTHR45339:SF1">
    <property type="entry name" value="HYBRID SIGNAL TRANSDUCTION HISTIDINE KINASE J"/>
    <property type="match status" value="1"/>
</dbReference>
<feature type="modified residue" description="4-aspartylphosphate" evidence="17">
    <location>
        <position position="847"/>
    </location>
</feature>
<evidence type="ECO:0000256" key="1">
    <source>
        <dbReference type="ARBA" id="ARBA00000085"/>
    </source>
</evidence>
<evidence type="ECO:0000256" key="9">
    <source>
        <dbReference type="ARBA" id="ARBA00022777"/>
    </source>
</evidence>
<dbReference type="PROSITE" id="PS50885">
    <property type="entry name" value="HAMP"/>
    <property type="match status" value="1"/>
</dbReference>
<keyword evidence="12" id="KW-0902">Two-component regulatory system</keyword>
<dbReference type="AlphaFoldDB" id="A0A1H3ZW07"/>
<dbReference type="InterPro" id="IPR008207">
    <property type="entry name" value="Sig_transdc_His_kin_Hpt_dom"/>
</dbReference>
<dbReference type="SUPFAM" id="SSF47384">
    <property type="entry name" value="Homodimeric domain of signal transducing histidine kinase"/>
    <property type="match status" value="1"/>
</dbReference>
<dbReference type="SMART" id="SM00448">
    <property type="entry name" value="REC"/>
    <property type="match status" value="2"/>
</dbReference>